<accession>A0A090CYI2</accession>
<feature type="transmembrane region" description="Helical" evidence="7">
    <location>
        <begin position="299"/>
        <end position="326"/>
    </location>
</feature>
<dbReference type="STRING" id="1437425.CSEC_0638"/>
<evidence type="ECO:0000256" key="7">
    <source>
        <dbReference type="SAM" id="Phobius"/>
    </source>
</evidence>
<dbReference type="Proteomes" id="UP000031552">
    <property type="component" value="Unassembled WGS sequence"/>
</dbReference>
<evidence type="ECO:0000256" key="6">
    <source>
        <dbReference type="ARBA" id="ARBA00023136"/>
    </source>
</evidence>
<evidence type="ECO:0000259" key="9">
    <source>
        <dbReference type="Pfam" id="PF12704"/>
    </source>
</evidence>
<evidence type="ECO:0000259" key="8">
    <source>
        <dbReference type="Pfam" id="PF02687"/>
    </source>
</evidence>
<keyword evidence="3" id="KW-1003">Cell membrane</keyword>
<evidence type="ECO:0000313" key="10">
    <source>
        <dbReference type="EMBL" id="CDR33471.1"/>
    </source>
</evidence>
<keyword evidence="2" id="KW-0813">Transport</keyword>
<evidence type="ECO:0000256" key="4">
    <source>
        <dbReference type="ARBA" id="ARBA00022692"/>
    </source>
</evidence>
<dbReference type="PANTHER" id="PTHR43738:SF1">
    <property type="entry name" value="HEMIN TRANSPORT SYSTEM PERMEASE PROTEIN HRTB-RELATED"/>
    <property type="match status" value="1"/>
</dbReference>
<keyword evidence="5 7" id="KW-1133">Transmembrane helix</keyword>
<dbReference type="Pfam" id="PF12704">
    <property type="entry name" value="MacB_PCD"/>
    <property type="match status" value="1"/>
</dbReference>
<gene>
    <name evidence="10" type="ORF">CSEC_0638</name>
</gene>
<evidence type="ECO:0000256" key="2">
    <source>
        <dbReference type="ARBA" id="ARBA00022448"/>
    </source>
</evidence>
<reference evidence="10" key="2">
    <citation type="submission" date="2014-09" db="EMBL/GenBank/DDBJ databases">
        <title>Criblamydia sequanensis harbors a mega-plasmid encoding arsenite resistance.</title>
        <authorList>
            <person name="Bertelli C."/>
            <person name="Goesmann A."/>
            <person name="Greub G."/>
        </authorList>
    </citation>
    <scope>NUCLEOTIDE SEQUENCE [LARGE SCALE GENOMIC DNA]</scope>
    <source>
        <strain evidence="10">CRIB-18</strain>
    </source>
</reference>
<reference evidence="10" key="1">
    <citation type="submission" date="2013-12" db="EMBL/GenBank/DDBJ databases">
        <authorList>
            <person name="Linke B."/>
        </authorList>
    </citation>
    <scope>NUCLEOTIDE SEQUENCE [LARGE SCALE GENOMIC DNA]</scope>
    <source>
        <strain evidence="10">CRIB-18</strain>
    </source>
</reference>
<feature type="domain" description="MacB-like periplasmic core" evidence="9">
    <location>
        <begin position="66"/>
        <end position="227"/>
    </location>
</feature>
<keyword evidence="11" id="KW-1185">Reference proteome</keyword>
<proteinExistence type="predicted"/>
<keyword evidence="6 7" id="KW-0472">Membrane</keyword>
<dbReference type="PANTHER" id="PTHR43738">
    <property type="entry name" value="ABC TRANSPORTER, MEMBRANE PROTEIN"/>
    <property type="match status" value="1"/>
</dbReference>
<dbReference type="GO" id="GO:0005886">
    <property type="term" value="C:plasma membrane"/>
    <property type="evidence" value="ECO:0007669"/>
    <property type="project" value="UniProtKB-SubCell"/>
</dbReference>
<name>A0A090CYI2_9BACT</name>
<dbReference type="AlphaFoldDB" id="A0A090CYI2"/>
<dbReference type="OrthoDB" id="9768465at2"/>
<dbReference type="InterPro" id="IPR003838">
    <property type="entry name" value="ABC3_permease_C"/>
</dbReference>
<comment type="subcellular location">
    <subcellularLocation>
        <location evidence="1">Cell membrane</location>
        <topology evidence="1">Multi-pass membrane protein</topology>
    </subcellularLocation>
</comment>
<evidence type="ECO:0000256" key="3">
    <source>
        <dbReference type="ARBA" id="ARBA00022475"/>
    </source>
</evidence>
<dbReference type="InterPro" id="IPR051125">
    <property type="entry name" value="ABC-4/HrtB_transporter"/>
</dbReference>
<dbReference type="eggNOG" id="COG0577">
    <property type="taxonomic scope" value="Bacteria"/>
</dbReference>
<dbReference type="RefSeq" id="WP_041016958.1">
    <property type="nucleotide sequence ID" value="NZ_CCEJ010000003.1"/>
</dbReference>
<dbReference type="InterPro" id="IPR025857">
    <property type="entry name" value="MacB_PCD"/>
</dbReference>
<evidence type="ECO:0000313" key="11">
    <source>
        <dbReference type="Proteomes" id="UP000031552"/>
    </source>
</evidence>
<dbReference type="EMBL" id="CCEJ010000003">
    <property type="protein sequence ID" value="CDR33471.1"/>
    <property type="molecule type" value="Genomic_DNA"/>
</dbReference>
<sequence length="378" mass="41873">MYTIALKMLFGDRLKYLMLVSAIAFSSLLMAQQSSVFSGLMLWTTATLQNTNVPIWVMDTNVEQVNEVRPLVDTDLSRVRSVPGVSWAVPFYFSIQQARLYDGRFKSIQLFGVDSTTLIGVPRDMVAGNLDDLRQADAVIIDEVGVYKLSGGRKPLAVGDSFEINDHQATVVGICVAARSFSGNPYVYTTYERALEIVPPTRSNLSFILVQPREGVDQEALARKITETTRLKALTNNQFFWSTIWWYVNNTGIPISFGTTIFLGFIVGFAVSGQTFYTFILENLSNLGALKAIGASNSLLYRMLILQALVAGFIGYGIGLGLASLFGFSTLKTGQPPYYMPYQVPLFSFIVVLLICFFSAFIAIRKISKMDAAEVFRA</sequence>
<protein>
    <submittedName>
        <fullName evidence="10">ABC-type transporter, permease subunit</fullName>
    </submittedName>
</protein>
<comment type="caution">
    <text evidence="10">The sequence shown here is derived from an EMBL/GenBank/DDBJ whole genome shotgun (WGS) entry which is preliminary data.</text>
</comment>
<organism evidence="10 11">
    <name type="scientific">Candidatus Criblamydia sequanensis CRIB-18</name>
    <dbReference type="NCBI Taxonomy" id="1437425"/>
    <lineage>
        <taxon>Bacteria</taxon>
        <taxon>Pseudomonadati</taxon>
        <taxon>Chlamydiota</taxon>
        <taxon>Chlamydiia</taxon>
        <taxon>Parachlamydiales</taxon>
        <taxon>Candidatus Criblamydiaceae</taxon>
        <taxon>Candidatus Criblamydia</taxon>
    </lineage>
</organism>
<feature type="domain" description="ABC3 transporter permease C-terminal" evidence="8">
    <location>
        <begin position="261"/>
        <end position="371"/>
    </location>
</feature>
<evidence type="ECO:0000256" key="5">
    <source>
        <dbReference type="ARBA" id="ARBA00022989"/>
    </source>
</evidence>
<feature type="transmembrane region" description="Helical" evidence="7">
    <location>
        <begin position="257"/>
        <end position="279"/>
    </location>
</feature>
<dbReference type="Pfam" id="PF02687">
    <property type="entry name" value="FtsX"/>
    <property type="match status" value="1"/>
</dbReference>
<feature type="transmembrane region" description="Helical" evidence="7">
    <location>
        <begin position="346"/>
        <end position="364"/>
    </location>
</feature>
<keyword evidence="4 7" id="KW-0812">Transmembrane</keyword>
<evidence type="ECO:0000256" key="1">
    <source>
        <dbReference type="ARBA" id="ARBA00004651"/>
    </source>
</evidence>